<comment type="caution">
    <text evidence="11">The sequence shown here is derived from an EMBL/GenBank/DDBJ whole genome shotgun (WGS) entry which is preliminary data.</text>
</comment>
<dbReference type="Pfam" id="PF07651">
    <property type="entry name" value="ANTH"/>
    <property type="match status" value="1"/>
</dbReference>
<evidence type="ECO:0000256" key="2">
    <source>
        <dbReference type="ARBA" id="ARBA00004555"/>
    </source>
</evidence>
<evidence type="ECO:0000256" key="1">
    <source>
        <dbReference type="ARBA" id="ARBA00004132"/>
    </source>
</evidence>
<dbReference type="PANTHER" id="PTHR22951:SF12">
    <property type="entry name" value="OS05G0426100 PROTEIN"/>
    <property type="match status" value="1"/>
</dbReference>
<keyword evidence="7" id="KW-0168">Coated pit</keyword>
<evidence type="ECO:0000313" key="12">
    <source>
        <dbReference type="Proteomes" id="UP001412067"/>
    </source>
</evidence>
<keyword evidence="5" id="KW-0333">Golgi apparatus</keyword>
<evidence type="ECO:0000313" key="11">
    <source>
        <dbReference type="EMBL" id="KAK8958624.1"/>
    </source>
</evidence>
<evidence type="ECO:0000256" key="8">
    <source>
        <dbReference type="ARBA" id="ARBA00023329"/>
    </source>
</evidence>
<protein>
    <submittedName>
        <fullName evidence="11">Clathrin assembly protein</fullName>
    </submittedName>
</protein>
<evidence type="ECO:0000256" key="5">
    <source>
        <dbReference type="ARBA" id="ARBA00023034"/>
    </source>
</evidence>
<keyword evidence="12" id="KW-1185">Reference proteome</keyword>
<dbReference type="Gene3D" id="1.25.40.90">
    <property type="match status" value="1"/>
</dbReference>
<dbReference type="SUPFAM" id="SSF48464">
    <property type="entry name" value="ENTH/VHS domain"/>
    <property type="match status" value="1"/>
</dbReference>
<dbReference type="CDD" id="cd16987">
    <property type="entry name" value="ANTH_N_AP180_plant"/>
    <property type="match status" value="1"/>
</dbReference>
<dbReference type="PANTHER" id="PTHR22951">
    <property type="entry name" value="CLATHRIN ASSEMBLY PROTEIN"/>
    <property type="match status" value="1"/>
</dbReference>
<sequence>MAPSKIRKALGAVKDQTSIGLAKVSSSTVLSELEVAIVKATRHEEYPPEEKHVRDIISLTSFSRGNIATCVSLLSRRLGKTRSWAVGLKALILVHRLLADGDPAYEQEVFFATRRGTRMLNMADFRDAGSKLGGWNFSSFVRTYARYLDERLEYKMLGRRCRGGAGSLLVAAAGGSPRTRKLDRWEEGDEWGAETPARSTPVREMLTDQLFTKAQHLQVLLDRLLACRPTGAAQENRIVAMALYQIVKESFQIYSDLTEITAAFVSRFTELPVPDCVRAHDLFSKLSKQFEELDSFYSWCRSGGIARSSDYPDIEHITPKNLQVMEDFIAAGNSSLSLPNPQVLHEPEAAPEEPHEPVQAEGVKALQAPTVEELVAEEQAPEEGVGKELVQAVVIETAASEEFADFLNLRAEIARTTTEHQEDNLALALLDSGSAAAQPWEAYMETAHWEKALVESASILSGQKPVLAGGFDMLMLEGMYNHNSKIPSSTAETAVAGSASSVAAVGRTEAHKILALPAPAQESNCSGPNLSSDPFSASATVPPPAWVQMSEMERKQSLLVEEQLMWQRYSRDGMQGRLPVIGAGAYQYNMYGRR</sequence>
<evidence type="ECO:0000259" key="10">
    <source>
        <dbReference type="PROSITE" id="PS50942"/>
    </source>
</evidence>
<feature type="region of interest" description="Disordered" evidence="9">
    <location>
        <begin position="340"/>
        <end position="359"/>
    </location>
</feature>
<keyword evidence="8" id="KW-0968">Cytoplasmic vesicle</keyword>
<dbReference type="SUPFAM" id="SSF89009">
    <property type="entry name" value="GAT-like domain"/>
    <property type="match status" value="1"/>
</dbReference>
<feature type="compositionally biased region" description="Basic and acidic residues" evidence="9">
    <location>
        <begin position="345"/>
        <end position="358"/>
    </location>
</feature>
<evidence type="ECO:0000256" key="3">
    <source>
        <dbReference type="ARBA" id="ARBA00004600"/>
    </source>
</evidence>
<evidence type="ECO:0000256" key="4">
    <source>
        <dbReference type="ARBA" id="ARBA00022583"/>
    </source>
</evidence>
<dbReference type="SMART" id="SM00273">
    <property type="entry name" value="ENTH"/>
    <property type="match status" value="1"/>
</dbReference>
<reference evidence="11 12" key="1">
    <citation type="journal article" date="2022" name="Nat. Plants">
        <title>Genomes of leafy and leafless Platanthera orchids illuminate the evolution of mycoheterotrophy.</title>
        <authorList>
            <person name="Li M.H."/>
            <person name="Liu K.W."/>
            <person name="Li Z."/>
            <person name="Lu H.C."/>
            <person name="Ye Q.L."/>
            <person name="Zhang D."/>
            <person name="Wang J.Y."/>
            <person name="Li Y.F."/>
            <person name="Zhong Z.M."/>
            <person name="Liu X."/>
            <person name="Yu X."/>
            <person name="Liu D.K."/>
            <person name="Tu X.D."/>
            <person name="Liu B."/>
            <person name="Hao Y."/>
            <person name="Liao X.Y."/>
            <person name="Jiang Y.T."/>
            <person name="Sun W.H."/>
            <person name="Chen J."/>
            <person name="Chen Y.Q."/>
            <person name="Ai Y."/>
            <person name="Zhai J.W."/>
            <person name="Wu S.S."/>
            <person name="Zhou Z."/>
            <person name="Hsiao Y.Y."/>
            <person name="Wu W.L."/>
            <person name="Chen Y.Y."/>
            <person name="Lin Y.F."/>
            <person name="Hsu J.L."/>
            <person name="Li C.Y."/>
            <person name="Wang Z.W."/>
            <person name="Zhao X."/>
            <person name="Zhong W.Y."/>
            <person name="Ma X.K."/>
            <person name="Ma L."/>
            <person name="Huang J."/>
            <person name="Chen G.Z."/>
            <person name="Huang M.Z."/>
            <person name="Huang L."/>
            <person name="Peng D.H."/>
            <person name="Luo Y.B."/>
            <person name="Zou S.Q."/>
            <person name="Chen S.P."/>
            <person name="Lan S."/>
            <person name="Tsai W.C."/>
            <person name="Van de Peer Y."/>
            <person name="Liu Z.J."/>
        </authorList>
    </citation>
    <scope>NUCLEOTIDE SEQUENCE [LARGE SCALE GENOMIC DNA]</scope>
    <source>
        <strain evidence="11">Lor288</strain>
    </source>
</reference>
<comment type="subcellular location">
    <subcellularLocation>
        <location evidence="1">Cytoplasmic vesicle</location>
        <location evidence="1">Clathrin-coated vesicle</location>
    </subcellularLocation>
    <subcellularLocation>
        <location evidence="2">Golgi apparatus</location>
    </subcellularLocation>
    <subcellularLocation>
        <location evidence="3">Membrane</location>
        <location evidence="3">Clathrin-coated pit</location>
    </subcellularLocation>
</comment>
<dbReference type="PROSITE" id="PS50942">
    <property type="entry name" value="ENTH"/>
    <property type="match status" value="1"/>
</dbReference>
<name>A0ABR2M4S9_9ASPA</name>
<dbReference type="InterPro" id="IPR011417">
    <property type="entry name" value="ANTH_dom"/>
</dbReference>
<dbReference type="Proteomes" id="UP001412067">
    <property type="component" value="Unassembled WGS sequence"/>
</dbReference>
<dbReference type="EMBL" id="JBBWWR010000012">
    <property type="protein sequence ID" value="KAK8958624.1"/>
    <property type="molecule type" value="Genomic_DNA"/>
</dbReference>
<accession>A0ABR2M4S9</accession>
<dbReference type="InterPro" id="IPR014712">
    <property type="entry name" value="ANTH_dom_sf"/>
</dbReference>
<dbReference type="InterPro" id="IPR008942">
    <property type="entry name" value="ENTH_VHS"/>
</dbReference>
<organism evidence="11 12">
    <name type="scientific">Platanthera guangdongensis</name>
    <dbReference type="NCBI Taxonomy" id="2320717"/>
    <lineage>
        <taxon>Eukaryota</taxon>
        <taxon>Viridiplantae</taxon>
        <taxon>Streptophyta</taxon>
        <taxon>Embryophyta</taxon>
        <taxon>Tracheophyta</taxon>
        <taxon>Spermatophyta</taxon>
        <taxon>Magnoliopsida</taxon>
        <taxon>Liliopsida</taxon>
        <taxon>Asparagales</taxon>
        <taxon>Orchidaceae</taxon>
        <taxon>Orchidoideae</taxon>
        <taxon>Orchideae</taxon>
        <taxon>Orchidinae</taxon>
        <taxon>Platanthera</taxon>
    </lineage>
</organism>
<dbReference type="InterPro" id="IPR045192">
    <property type="entry name" value="AP180-like"/>
</dbReference>
<dbReference type="InterPro" id="IPR048050">
    <property type="entry name" value="ANTH_N_plant"/>
</dbReference>
<keyword evidence="4" id="KW-0254">Endocytosis</keyword>
<gene>
    <name evidence="11" type="ORF">KSP40_PGU000909</name>
</gene>
<proteinExistence type="predicted"/>
<evidence type="ECO:0000256" key="6">
    <source>
        <dbReference type="ARBA" id="ARBA00023136"/>
    </source>
</evidence>
<keyword evidence="6" id="KW-0472">Membrane</keyword>
<feature type="domain" description="ENTH" evidence="10">
    <location>
        <begin position="25"/>
        <end position="162"/>
    </location>
</feature>
<evidence type="ECO:0000256" key="7">
    <source>
        <dbReference type="ARBA" id="ARBA00023176"/>
    </source>
</evidence>
<dbReference type="InterPro" id="IPR013809">
    <property type="entry name" value="ENTH"/>
</dbReference>
<evidence type="ECO:0000256" key="9">
    <source>
        <dbReference type="SAM" id="MobiDB-lite"/>
    </source>
</evidence>
<dbReference type="Gene3D" id="1.20.58.150">
    <property type="entry name" value="ANTH domain"/>
    <property type="match status" value="1"/>
</dbReference>